<reference evidence="3 4" key="2">
    <citation type="submission" date="2018-11" db="EMBL/GenBank/DDBJ databases">
        <authorList>
            <consortium name="Pathogen Informatics"/>
        </authorList>
    </citation>
    <scope>NUCLEOTIDE SEQUENCE [LARGE SCALE GENOMIC DNA]</scope>
</reference>
<dbReference type="Proteomes" id="UP000271162">
    <property type="component" value="Unassembled WGS sequence"/>
</dbReference>
<keyword evidence="4" id="KW-1185">Reference proteome</keyword>
<feature type="domain" description="Polyprotein allergen nematode" evidence="2">
    <location>
        <begin position="3"/>
        <end position="78"/>
    </location>
</feature>
<dbReference type="WBParaSite" id="NBR_0000256501-mRNA-1">
    <property type="protein sequence ID" value="NBR_0000256501-mRNA-1"/>
    <property type="gene ID" value="NBR_0000256501"/>
</dbReference>
<accession>A0A0N4XJ63</accession>
<feature type="region of interest" description="Disordered" evidence="1">
    <location>
        <begin position="93"/>
        <end position="122"/>
    </location>
</feature>
<dbReference type="EMBL" id="UYSL01003031">
    <property type="protein sequence ID" value="VDL66155.1"/>
    <property type="molecule type" value="Genomic_DNA"/>
</dbReference>
<evidence type="ECO:0000313" key="4">
    <source>
        <dbReference type="Proteomes" id="UP000271162"/>
    </source>
</evidence>
<dbReference type="Pfam" id="PF16469">
    <property type="entry name" value="NPA"/>
    <property type="match status" value="1"/>
</dbReference>
<gene>
    <name evidence="3" type="ORF">NBR_LOCUS2566</name>
</gene>
<reference evidence="5" key="1">
    <citation type="submission" date="2017-02" db="UniProtKB">
        <authorList>
            <consortium name="WormBaseParasite"/>
        </authorList>
    </citation>
    <scope>IDENTIFICATION</scope>
</reference>
<name>A0A0N4XJ63_NIPBR</name>
<evidence type="ECO:0000313" key="5">
    <source>
        <dbReference type="WBParaSite" id="NBR_0000256501-mRNA-1"/>
    </source>
</evidence>
<dbReference type="InterPro" id="IPR038289">
    <property type="entry name" value="DVA-1_sf"/>
</dbReference>
<evidence type="ECO:0000256" key="1">
    <source>
        <dbReference type="SAM" id="MobiDB-lite"/>
    </source>
</evidence>
<organism evidence="5">
    <name type="scientific">Nippostrongylus brasiliensis</name>
    <name type="common">Rat hookworm</name>
    <dbReference type="NCBI Taxonomy" id="27835"/>
    <lineage>
        <taxon>Eukaryota</taxon>
        <taxon>Metazoa</taxon>
        <taxon>Ecdysozoa</taxon>
        <taxon>Nematoda</taxon>
        <taxon>Chromadorea</taxon>
        <taxon>Rhabditida</taxon>
        <taxon>Rhabditina</taxon>
        <taxon>Rhabditomorpha</taxon>
        <taxon>Strongyloidea</taxon>
        <taxon>Heligmosomidae</taxon>
        <taxon>Nippostrongylus</taxon>
    </lineage>
</organism>
<protein>
    <submittedName>
        <fullName evidence="5">NPA domain-containing protein</fullName>
    </submittedName>
</protein>
<sequence>MVNKVMEFFHQLPTDEQKKWNEYYKKECVQWLKEVASDDEISELKKLESGSDKDQLATKVFSYLTRLSGEKMAKVEIWKVRVCSGMQEVLSQRSVHGSAERPIVTKTSRPRQKLQRLRRMDD</sequence>
<evidence type="ECO:0000313" key="3">
    <source>
        <dbReference type="EMBL" id="VDL66155.1"/>
    </source>
</evidence>
<dbReference type="InterPro" id="IPR032487">
    <property type="entry name" value="ABA-1_nematode"/>
</dbReference>
<proteinExistence type="predicted"/>
<dbReference type="Gene3D" id="1.10.533.30">
    <property type="entry name" value="Nematode polyprotein allergen ABA-1"/>
    <property type="match status" value="1"/>
</dbReference>
<evidence type="ECO:0000259" key="2">
    <source>
        <dbReference type="Pfam" id="PF16469"/>
    </source>
</evidence>
<feature type="compositionally biased region" description="Basic residues" evidence="1">
    <location>
        <begin position="108"/>
        <end position="122"/>
    </location>
</feature>
<dbReference type="AlphaFoldDB" id="A0A0N4XJ63"/>